<gene>
    <name evidence="2" type="ORF">SK128_013656</name>
</gene>
<proteinExistence type="predicted"/>
<accession>A0AAN9A5L9</accession>
<dbReference type="Proteomes" id="UP001381693">
    <property type="component" value="Unassembled WGS sequence"/>
</dbReference>
<sequence>MKLEDSQNLDVMTESGSKMSECSDAWKSVTIKDEKLDMTIESCDVMPNLASEGDSKGNKNVSLLSPDAPLLE</sequence>
<feature type="region of interest" description="Disordered" evidence="1">
    <location>
        <begin position="47"/>
        <end position="72"/>
    </location>
</feature>
<evidence type="ECO:0000313" key="3">
    <source>
        <dbReference type="Proteomes" id="UP001381693"/>
    </source>
</evidence>
<evidence type="ECO:0000313" key="2">
    <source>
        <dbReference type="EMBL" id="KAK7081546.1"/>
    </source>
</evidence>
<protein>
    <submittedName>
        <fullName evidence="2">Uncharacterized protein</fullName>
    </submittedName>
</protein>
<comment type="caution">
    <text evidence="2">The sequence shown here is derived from an EMBL/GenBank/DDBJ whole genome shotgun (WGS) entry which is preliminary data.</text>
</comment>
<dbReference type="EMBL" id="JAXCGZ010004706">
    <property type="protein sequence ID" value="KAK7081546.1"/>
    <property type="molecule type" value="Genomic_DNA"/>
</dbReference>
<reference evidence="2 3" key="1">
    <citation type="submission" date="2023-11" db="EMBL/GenBank/DDBJ databases">
        <title>Halocaridina rubra genome assembly.</title>
        <authorList>
            <person name="Smith C."/>
        </authorList>
    </citation>
    <scope>NUCLEOTIDE SEQUENCE [LARGE SCALE GENOMIC DNA]</scope>
    <source>
        <strain evidence="2">EP-1</strain>
        <tissue evidence="2">Whole</tissue>
    </source>
</reference>
<dbReference type="AlphaFoldDB" id="A0AAN9A5L9"/>
<organism evidence="2 3">
    <name type="scientific">Halocaridina rubra</name>
    <name type="common">Hawaiian red shrimp</name>
    <dbReference type="NCBI Taxonomy" id="373956"/>
    <lineage>
        <taxon>Eukaryota</taxon>
        <taxon>Metazoa</taxon>
        <taxon>Ecdysozoa</taxon>
        <taxon>Arthropoda</taxon>
        <taxon>Crustacea</taxon>
        <taxon>Multicrustacea</taxon>
        <taxon>Malacostraca</taxon>
        <taxon>Eumalacostraca</taxon>
        <taxon>Eucarida</taxon>
        <taxon>Decapoda</taxon>
        <taxon>Pleocyemata</taxon>
        <taxon>Caridea</taxon>
        <taxon>Atyoidea</taxon>
        <taxon>Atyidae</taxon>
        <taxon>Halocaridina</taxon>
    </lineage>
</organism>
<name>A0AAN9A5L9_HALRR</name>
<feature type="non-terminal residue" evidence="2">
    <location>
        <position position="72"/>
    </location>
</feature>
<keyword evidence="3" id="KW-1185">Reference proteome</keyword>
<evidence type="ECO:0000256" key="1">
    <source>
        <dbReference type="SAM" id="MobiDB-lite"/>
    </source>
</evidence>